<gene>
    <name evidence="1" type="ORF">AB870_26450</name>
</gene>
<dbReference type="Proteomes" id="UP000035651">
    <property type="component" value="Plasmid pPF72-1"/>
</dbReference>
<dbReference type="AlphaFoldDB" id="A0A1D8X6M3"/>
<name>A0A1D8X6M3_9BURK</name>
<sequence length="106" mass="11032">MFAGSLGLAPSAAPVTEWMLRGSVAGVRALVVAQQRTPAKHGGDRVVHEGGQPILRAGAQACWRRAHEVAGAVRELHGGDARGKRRDALRLLSGVAESLPSGGHLK</sequence>
<dbReference type="EMBL" id="CP011808">
    <property type="protein sequence ID" value="AOX47844.1"/>
    <property type="molecule type" value="Genomic_DNA"/>
</dbReference>
<evidence type="ECO:0000313" key="2">
    <source>
        <dbReference type="Proteomes" id="UP000035651"/>
    </source>
</evidence>
<proteinExistence type="predicted"/>
<accession>A0A1D8X6M3</accession>
<dbReference type="KEGG" id="pfg:AB870_26450"/>
<keyword evidence="1" id="KW-0614">Plasmid</keyword>
<reference evidence="1" key="1">
    <citation type="submission" date="2016-06" db="EMBL/GenBank/DDBJ databases">
        <title>Complete Genome Sequence of Pandoraea faecigallinarum DSM-23572.</title>
        <authorList>
            <person name="Yong D."/>
            <person name="Ee R."/>
            <person name="Lim Y.-L."/>
            <person name="Yin W.-F."/>
            <person name="Chan K.-G."/>
        </authorList>
    </citation>
    <scope>NUCLEOTIDE SEQUENCE</scope>
    <source>
        <strain evidence="1">DSM 23572</strain>
        <plasmid evidence="1">pPF72-1</plasmid>
    </source>
</reference>
<keyword evidence="2" id="KW-1185">Reference proteome</keyword>
<evidence type="ECO:0000313" key="1">
    <source>
        <dbReference type="EMBL" id="AOX47844.1"/>
    </source>
</evidence>
<geneLocation type="plasmid" evidence="1 2">
    <name>pPF72-1</name>
</geneLocation>
<organism evidence="1 2">
    <name type="scientific">Pandoraea faecigallinarum</name>
    <dbReference type="NCBI Taxonomy" id="656179"/>
    <lineage>
        <taxon>Bacteria</taxon>
        <taxon>Pseudomonadati</taxon>
        <taxon>Pseudomonadota</taxon>
        <taxon>Betaproteobacteria</taxon>
        <taxon>Burkholderiales</taxon>
        <taxon>Burkholderiaceae</taxon>
        <taxon>Pandoraea</taxon>
    </lineage>
</organism>
<protein>
    <submittedName>
        <fullName evidence="1">Uncharacterized protein</fullName>
    </submittedName>
</protein>